<dbReference type="PANTHER" id="PTHR43856:SF1">
    <property type="entry name" value="MITOCHONDRIAL CARDIOLIPIN HYDROLASE"/>
    <property type="match status" value="1"/>
</dbReference>
<reference evidence="9 10" key="1">
    <citation type="submission" date="2018-06" db="EMBL/GenBank/DDBJ databases">
        <title>Isolation of heavy metals resistant Paenibacillus silvae NC2 from Gold-Copper mine in ZiJin, China.</title>
        <authorList>
            <person name="Xu J."/>
            <person name="Mazhar H.S."/>
            <person name="Rensing C."/>
        </authorList>
    </citation>
    <scope>NUCLEOTIDE SEQUENCE [LARGE SCALE GENOMIC DNA]</scope>
    <source>
        <strain evidence="9 10">NC2</strain>
    </source>
</reference>
<proteinExistence type="inferred from homology"/>
<keyword evidence="4" id="KW-0378">Hydrolase</keyword>
<dbReference type="EC" id="3.1.4.4" evidence="3"/>
<name>A0A2W6QI58_9BACL</name>
<keyword evidence="7" id="KW-0812">Transmembrane</keyword>
<evidence type="ECO:0000259" key="8">
    <source>
        <dbReference type="Pfam" id="PF13091"/>
    </source>
</evidence>
<dbReference type="EMBL" id="QKWW01000014">
    <property type="protein sequence ID" value="PZT56873.1"/>
    <property type="molecule type" value="Genomic_DNA"/>
</dbReference>
<keyword evidence="6" id="KW-0443">Lipid metabolism</keyword>
<comment type="similarity">
    <text evidence="2">Belongs to the phospholipase D family.</text>
</comment>
<keyword evidence="7" id="KW-1133">Transmembrane helix</keyword>
<dbReference type="GO" id="GO:0016042">
    <property type="term" value="P:lipid catabolic process"/>
    <property type="evidence" value="ECO:0007669"/>
    <property type="project" value="UniProtKB-KW"/>
</dbReference>
<evidence type="ECO:0000256" key="4">
    <source>
        <dbReference type="ARBA" id="ARBA00022801"/>
    </source>
</evidence>
<gene>
    <name evidence="9" type="ORF">DN757_04340</name>
</gene>
<protein>
    <recommendedName>
        <fullName evidence="3">phospholipase D</fullName>
        <ecNumber evidence="3">3.1.4.4</ecNumber>
    </recommendedName>
</protein>
<keyword evidence="7" id="KW-0472">Membrane</keyword>
<dbReference type="AlphaFoldDB" id="A0A2W6QI58"/>
<comment type="caution">
    <text evidence="9">The sequence shown here is derived from an EMBL/GenBank/DDBJ whole genome shotgun (WGS) entry which is preliminary data.</text>
</comment>
<dbReference type="CDD" id="cd09130">
    <property type="entry name" value="PLDc_unchar2_2"/>
    <property type="match status" value="1"/>
</dbReference>
<evidence type="ECO:0000313" key="10">
    <source>
        <dbReference type="Proteomes" id="UP000249204"/>
    </source>
</evidence>
<keyword evidence="5" id="KW-0442">Lipid degradation</keyword>
<evidence type="ECO:0000313" key="9">
    <source>
        <dbReference type="EMBL" id="PZT56873.1"/>
    </source>
</evidence>
<comment type="catalytic activity">
    <reaction evidence="1">
        <text>a 1,2-diacyl-sn-glycero-3-phosphocholine + H2O = a 1,2-diacyl-sn-glycero-3-phosphate + choline + H(+)</text>
        <dbReference type="Rhea" id="RHEA:14445"/>
        <dbReference type="ChEBI" id="CHEBI:15354"/>
        <dbReference type="ChEBI" id="CHEBI:15377"/>
        <dbReference type="ChEBI" id="CHEBI:15378"/>
        <dbReference type="ChEBI" id="CHEBI:57643"/>
        <dbReference type="ChEBI" id="CHEBI:58608"/>
        <dbReference type="EC" id="3.1.4.4"/>
    </reaction>
</comment>
<evidence type="ECO:0000256" key="1">
    <source>
        <dbReference type="ARBA" id="ARBA00000798"/>
    </source>
</evidence>
<dbReference type="Pfam" id="PF13091">
    <property type="entry name" value="PLDc_2"/>
    <property type="match status" value="1"/>
</dbReference>
<evidence type="ECO:0000256" key="7">
    <source>
        <dbReference type="SAM" id="Phobius"/>
    </source>
</evidence>
<evidence type="ECO:0000256" key="6">
    <source>
        <dbReference type="ARBA" id="ARBA00023098"/>
    </source>
</evidence>
<evidence type="ECO:0000256" key="3">
    <source>
        <dbReference type="ARBA" id="ARBA00012027"/>
    </source>
</evidence>
<dbReference type="PANTHER" id="PTHR43856">
    <property type="entry name" value="CARDIOLIPIN HYDROLASE"/>
    <property type="match status" value="1"/>
</dbReference>
<dbReference type="Proteomes" id="UP000249204">
    <property type="component" value="Unassembled WGS sequence"/>
</dbReference>
<sequence>MVSSRRSISEQHSSQRKFPYIRTAIVLLILWLIAVMIYQTYKPLPPGISYASQEYRVQNVQFLNDLTYPSSDGQMQHEQQIFQRMLQVVKDAEQFVVVDMFLYNNYQHKGQHFPPVSQQFTDTLIAKKTNNPDMNIWFITDEVNTNYNAAPNPLLEQMKQAGIHVVITNDDPLRDSTPVYSAIWRTFFQWFGQSGKGWIPNLMATDGPDFTLRSYLKLLNVKANHRKVVASEKTAIVSSGNIHDASAYHSNIGFEVTGPIIGDIIQAEQAVVDMSGGGQLPVYDASAQTSSSSFSSDSSPFSEAAKQSESEGPIRIRYLTEGKVNDALLYEINQTGKGDTLWMGMFYIASPKVLDALLDASKRGTDIRLVLDPNENAFGQEKIGIPNRPVAAELHNKSSGSIQVRWYNTTKEQYHTKMIYIAKAAGDHIVMGGSTNFTPRNLNDYNLENDMWIAAPADAAFTIDVADYFKRIWANEDATFTLNLEEFQENTTFLKGILYKLQLILGFTTF</sequence>
<dbReference type="GO" id="GO:0004630">
    <property type="term" value="F:phospholipase D activity"/>
    <property type="evidence" value="ECO:0007669"/>
    <property type="project" value="UniProtKB-EC"/>
</dbReference>
<evidence type="ECO:0000256" key="2">
    <source>
        <dbReference type="ARBA" id="ARBA00008664"/>
    </source>
</evidence>
<dbReference type="InterPro" id="IPR025202">
    <property type="entry name" value="PLD-like_dom"/>
</dbReference>
<dbReference type="Gene3D" id="3.30.870.10">
    <property type="entry name" value="Endonuclease Chain A"/>
    <property type="match status" value="2"/>
</dbReference>
<accession>A0A2W6QI58</accession>
<feature type="domain" description="Phospholipase D-like" evidence="8">
    <location>
        <begin position="331"/>
        <end position="473"/>
    </location>
</feature>
<evidence type="ECO:0000256" key="5">
    <source>
        <dbReference type="ARBA" id="ARBA00022963"/>
    </source>
</evidence>
<dbReference type="CDD" id="cd09129">
    <property type="entry name" value="PLDc_unchar2_1"/>
    <property type="match status" value="1"/>
</dbReference>
<dbReference type="SUPFAM" id="SSF56024">
    <property type="entry name" value="Phospholipase D/nuclease"/>
    <property type="match status" value="2"/>
</dbReference>
<dbReference type="RefSeq" id="WP_111269041.1">
    <property type="nucleotide sequence ID" value="NZ_QKWW01000014.1"/>
</dbReference>
<dbReference type="InterPro" id="IPR051406">
    <property type="entry name" value="PLD_domain"/>
</dbReference>
<dbReference type="GO" id="GO:0016891">
    <property type="term" value="F:RNA endonuclease activity producing 5'-phosphomonoesters, hydrolytic mechanism"/>
    <property type="evidence" value="ECO:0007669"/>
    <property type="project" value="TreeGrafter"/>
</dbReference>
<feature type="transmembrane region" description="Helical" evidence="7">
    <location>
        <begin position="20"/>
        <end position="41"/>
    </location>
</feature>
<organism evidence="9 10">
    <name type="scientific">Paenibacillus silvae</name>
    <dbReference type="NCBI Taxonomy" id="1325358"/>
    <lineage>
        <taxon>Bacteria</taxon>
        <taxon>Bacillati</taxon>
        <taxon>Bacillota</taxon>
        <taxon>Bacilli</taxon>
        <taxon>Bacillales</taxon>
        <taxon>Paenibacillaceae</taxon>
        <taxon>Paenibacillus</taxon>
    </lineage>
</organism>